<dbReference type="Pfam" id="PF00466">
    <property type="entry name" value="Ribosomal_L10"/>
    <property type="match status" value="1"/>
</dbReference>
<comment type="function">
    <text evidence="5">Forms part of the ribosomal stalk, playing a central role in the interaction of the ribosome with GTP-bound translation factors.</text>
</comment>
<keyword evidence="5" id="KW-0699">rRNA-binding</keyword>
<evidence type="ECO:0000256" key="5">
    <source>
        <dbReference type="HAMAP-Rule" id="MF_00362"/>
    </source>
</evidence>
<dbReference type="GO" id="GO:0006412">
    <property type="term" value="P:translation"/>
    <property type="evidence" value="ECO:0007669"/>
    <property type="project" value="UniProtKB-UniRule"/>
</dbReference>
<organism evidence="6">
    <name type="scientific">Oscillatoriales cyanobacterium SpSt-418</name>
    <dbReference type="NCBI Taxonomy" id="2282169"/>
    <lineage>
        <taxon>Bacteria</taxon>
        <taxon>Bacillati</taxon>
        <taxon>Cyanobacteriota</taxon>
        <taxon>Cyanophyceae</taxon>
        <taxon>Oscillatoriophycideae</taxon>
        <taxon>Oscillatoriales</taxon>
    </lineage>
</organism>
<proteinExistence type="inferred from homology"/>
<dbReference type="SUPFAM" id="SSF160369">
    <property type="entry name" value="Ribosomal protein L10-like"/>
    <property type="match status" value="1"/>
</dbReference>
<dbReference type="InterPro" id="IPR022973">
    <property type="entry name" value="Ribosomal_uL10_bac"/>
</dbReference>
<evidence type="ECO:0000256" key="1">
    <source>
        <dbReference type="ARBA" id="ARBA00008889"/>
    </source>
</evidence>
<keyword evidence="3 5" id="KW-0687">Ribonucleoprotein</keyword>
<dbReference type="GO" id="GO:0003735">
    <property type="term" value="F:structural constituent of ribosome"/>
    <property type="evidence" value="ECO:0007669"/>
    <property type="project" value="InterPro"/>
</dbReference>
<keyword evidence="5" id="KW-0694">RNA-binding</keyword>
<dbReference type="InterPro" id="IPR043141">
    <property type="entry name" value="Ribosomal_uL10-like_sf"/>
</dbReference>
<gene>
    <name evidence="5" type="primary">rplJ</name>
    <name evidence="5" type="synonym">rpl10</name>
    <name evidence="6" type="ORF">ENR64_03415</name>
</gene>
<dbReference type="AlphaFoldDB" id="A0A7C3KCQ0"/>
<dbReference type="Gene3D" id="3.30.70.1730">
    <property type="match status" value="1"/>
</dbReference>
<dbReference type="HAMAP" id="MF_00362">
    <property type="entry name" value="Ribosomal_uL10"/>
    <property type="match status" value="1"/>
</dbReference>
<protein>
    <recommendedName>
        <fullName evidence="4 5">Large ribosomal subunit protein uL10</fullName>
    </recommendedName>
</protein>
<evidence type="ECO:0000256" key="2">
    <source>
        <dbReference type="ARBA" id="ARBA00022980"/>
    </source>
</evidence>
<dbReference type="Gene3D" id="6.10.250.290">
    <property type="match status" value="1"/>
</dbReference>
<dbReference type="NCBIfam" id="NF000955">
    <property type="entry name" value="PRK00099.1-1"/>
    <property type="match status" value="1"/>
</dbReference>
<name>A0A7C3KCQ0_9CYAN</name>
<sequence>MGRTLADKKEMVSELKETLSQSQMAVVIDYKGLSVAEITDLRRRLLSSGSVCKVAKNTLMRIAIDGDPNWEPMSQFLKESSAFLLIKDDVGGALKAYQDFQKASKKTELRGGVMEGRALTQDDVKAIADLPSKEQLMAQIAGAINGVATKLAVGIDQVPASLARAIQAVADKDKEAA</sequence>
<dbReference type="GO" id="GO:0015934">
    <property type="term" value="C:large ribosomal subunit"/>
    <property type="evidence" value="ECO:0007669"/>
    <property type="project" value="InterPro"/>
</dbReference>
<keyword evidence="2 5" id="KW-0689">Ribosomal protein</keyword>
<dbReference type="PANTHER" id="PTHR11560">
    <property type="entry name" value="39S RIBOSOMAL PROTEIN L10, MITOCHONDRIAL"/>
    <property type="match status" value="1"/>
</dbReference>
<accession>A0A7C3KCQ0</accession>
<evidence type="ECO:0000313" key="6">
    <source>
        <dbReference type="EMBL" id="HFM96811.1"/>
    </source>
</evidence>
<dbReference type="PROSITE" id="PS01109">
    <property type="entry name" value="RIBOSOMAL_L10"/>
    <property type="match status" value="1"/>
</dbReference>
<dbReference type="InterPro" id="IPR047865">
    <property type="entry name" value="Ribosomal_uL10_bac_type"/>
</dbReference>
<dbReference type="EMBL" id="DSRU01000046">
    <property type="protein sequence ID" value="HFM96811.1"/>
    <property type="molecule type" value="Genomic_DNA"/>
</dbReference>
<comment type="subunit">
    <text evidence="5">Part of the ribosomal stalk of the 50S ribosomal subunit. The N-terminus interacts with L11 and the large rRNA to form the base of the stalk. The C-terminus forms an elongated spine to which L12 dimers bind in a sequential fashion forming a multimeric L10(L12)X complex.</text>
</comment>
<reference evidence="6" key="1">
    <citation type="journal article" date="2020" name="mSystems">
        <title>Genome- and Community-Level Interaction Insights into Carbon Utilization and Element Cycling Functions of Hydrothermarchaeota in Hydrothermal Sediment.</title>
        <authorList>
            <person name="Zhou Z."/>
            <person name="Liu Y."/>
            <person name="Xu W."/>
            <person name="Pan J."/>
            <person name="Luo Z.H."/>
            <person name="Li M."/>
        </authorList>
    </citation>
    <scope>NUCLEOTIDE SEQUENCE [LARGE SCALE GENOMIC DNA]</scope>
    <source>
        <strain evidence="6">SpSt-418</strain>
    </source>
</reference>
<comment type="caution">
    <text evidence="6">The sequence shown here is derived from an EMBL/GenBank/DDBJ whole genome shotgun (WGS) entry which is preliminary data.</text>
</comment>
<evidence type="ECO:0000256" key="3">
    <source>
        <dbReference type="ARBA" id="ARBA00023274"/>
    </source>
</evidence>
<dbReference type="InterPro" id="IPR001790">
    <property type="entry name" value="Ribosomal_uL10"/>
</dbReference>
<evidence type="ECO:0000256" key="4">
    <source>
        <dbReference type="ARBA" id="ARBA00035202"/>
    </source>
</evidence>
<comment type="similarity">
    <text evidence="1 5">Belongs to the universal ribosomal protein uL10 family.</text>
</comment>
<dbReference type="CDD" id="cd05797">
    <property type="entry name" value="Ribosomal_L10"/>
    <property type="match status" value="1"/>
</dbReference>
<dbReference type="GO" id="GO:0070180">
    <property type="term" value="F:large ribosomal subunit rRNA binding"/>
    <property type="evidence" value="ECO:0007669"/>
    <property type="project" value="UniProtKB-UniRule"/>
</dbReference>
<dbReference type="InterPro" id="IPR002363">
    <property type="entry name" value="Ribosomal_uL10_CS_bac"/>
</dbReference>